<feature type="chain" id="PRO_5015422835" evidence="1">
    <location>
        <begin position="20"/>
        <end position="327"/>
    </location>
</feature>
<accession>A0A2S7T5W1</accession>
<sequence>MKQLFTLALAFAVTLFTQAQDMDSYTGHIVKAEQFYKNEQYQESAAEYQAAHDVLGGKSVPDDRYAATKAFAMAGQEEKALFHLRYMAEHPKMKFKELEELQESAAFNSLKSSKDWEEVLELVQANKAEYEKFLDKPLADKLAKIQELDQKYRKEVEKAAEEFGPTSQEAMKYAGLMAEQDAKNLVVVEKILEERGWLGPKVIGIEGARTLFLVIQHADLETQIKYLPMMREAVARNEAEGSQLALLEDRINMRQGKKQVFGSQIGVDQKTGEYYVYPLMDPDKVDEYRASVGLPPLAEYVKIWGMTWDKAKHIERTQQIEAEWEKE</sequence>
<evidence type="ECO:0000313" key="3">
    <source>
        <dbReference type="Proteomes" id="UP000239366"/>
    </source>
</evidence>
<dbReference type="InterPro" id="IPR046732">
    <property type="entry name" value="DUF6624"/>
</dbReference>
<evidence type="ECO:0000256" key="1">
    <source>
        <dbReference type="SAM" id="SignalP"/>
    </source>
</evidence>
<feature type="signal peptide" evidence="1">
    <location>
        <begin position="1"/>
        <end position="19"/>
    </location>
</feature>
<keyword evidence="3" id="KW-1185">Reference proteome</keyword>
<name>A0A2S7T5W1_9FLAO</name>
<dbReference type="Pfam" id="PF20329">
    <property type="entry name" value="DUF6624"/>
    <property type="match status" value="1"/>
</dbReference>
<evidence type="ECO:0000313" key="2">
    <source>
        <dbReference type="EMBL" id="PQJ15303.1"/>
    </source>
</evidence>
<proteinExistence type="predicted"/>
<dbReference type="RefSeq" id="WP_105000954.1">
    <property type="nucleotide sequence ID" value="NZ_MQVX01000001.1"/>
</dbReference>
<protein>
    <submittedName>
        <fullName evidence="2">Uncharacterized protein</fullName>
    </submittedName>
</protein>
<dbReference type="Proteomes" id="UP000239366">
    <property type="component" value="Unassembled WGS sequence"/>
</dbReference>
<dbReference type="AlphaFoldDB" id="A0A2S7T5W1"/>
<comment type="caution">
    <text evidence="2">The sequence shown here is derived from an EMBL/GenBank/DDBJ whole genome shotgun (WGS) entry which is preliminary data.</text>
</comment>
<dbReference type="EMBL" id="MQVX01000001">
    <property type="protein sequence ID" value="PQJ15303.1"/>
    <property type="molecule type" value="Genomic_DNA"/>
</dbReference>
<organism evidence="2 3">
    <name type="scientific">Aureicoccus marinus</name>
    <dbReference type="NCBI Taxonomy" id="754435"/>
    <lineage>
        <taxon>Bacteria</taxon>
        <taxon>Pseudomonadati</taxon>
        <taxon>Bacteroidota</taxon>
        <taxon>Flavobacteriia</taxon>
        <taxon>Flavobacteriales</taxon>
        <taxon>Flavobacteriaceae</taxon>
        <taxon>Aureicoccus</taxon>
    </lineage>
</organism>
<gene>
    <name evidence="2" type="ORF">BST99_05745</name>
</gene>
<dbReference type="OrthoDB" id="1164858at2"/>
<reference evidence="3" key="1">
    <citation type="submission" date="2016-11" db="EMBL/GenBank/DDBJ databases">
        <title>Trade-off between light-utilization and light-protection in marine flavobacteria.</title>
        <authorList>
            <person name="Kumagai Y."/>
            <person name="Yoshizawa S."/>
            <person name="Kogure K."/>
        </authorList>
    </citation>
    <scope>NUCLEOTIDE SEQUENCE [LARGE SCALE GENOMIC DNA]</scope>
    <source>
        <strain evidence="3">SG-18</strain>
    </source>
</reference>
<keyword evidence="1" id="KW-0732">Signal</keyword>